<dbReference type="EMBL" id="JBJXBP010000001">
    <property type="protein sequence ID" value="KAL3849281.1"/>
    <property type="molecule type" value="Genomic_DNA"/>
</dbReference>
<dbReference type="AlphaFoldDB" id="A0ABD3UK07"/>
<keyword evidence="2" id="KW-1015">Disulfide bond</keyword>
<evidence type="ECO:0000256" key="3">
    <source>
        <dbReference type="SAM" id="SignalP"/>
    </source>
</evidence>
<comment type="caution">
    <text evidence="4">The sequence shown here is derived from an EMBL/GenBank/DDBJ whole genome shotgun (WGS) entry which is preliminary data.</text>
</comment>
<evidence type="ECO:0000313" key="5">
    <source>
        <dbReference type="Proteomes" id="UP001634393"/>
    </source>
</evidence>
<protein>
    <submittedName>
        <fullName evidence="4">Uncharacterized protein</fullName>
    </submittedName>
</protein>
<keyword evidence="5" id="KW-1185">Reference proteome</keyword>
<evidence type="ECO:0000313" key="4">
    <source>
        <dbReference type="EMBL" id="KAL3849281.1"/>
    </source>
</evidence>
<name>A0ABD3UK07_9LAMI</name>
<organism evidence="4 5">
    <name type="scientific">Penstemon smallii</name>
    <dbReference type="NCBI Taxonomy" id="265156"/>
    <lineage>
        <taxon>Eukaryota</taxon>
        <taxon>Viridiplantae</taxon>
        <taxon>Streptophyta</taxon>
        <taxon>Embryophyta</taxon>
        <taxon>Tracheophyta</taxon>
        <taxon>Spermatophyta</taxon>
        <taxon>Magnoliopsida</taxon>
        <taxon>eudicotyledons</taxon>
        <taxon>Gunneridae</taxon>
        <taxon>Pentapetalae</taxon>
        <taxon>asterids</taxon>
        <taxon>lamiids</taxon>
        <taxon>Lamiales</taxon>
        <taxon>Plantaginaceae</taxon>
        <taxon>Cheloneae</taxon>
        <taxon>Penstemon</taxon>
    </lineage>
</organism>
<dbReference type="PANTHER" id="PTHR31614">
    <property type="entry name" value="PROTEIN DOWNSTREAM OF FLC-RELATED"/>
    <property type="match status" value="1"/>
</dbReference>
<comment type="similarity">
    <text evidence="1">Belongs to the Ole e I family.</text>
</comment>
<dbReference type="PANTHER" id="PTHR31614:SF2">
    <property type="entry name" value="F28N24.16 PROTEIN"/>
    <property type="match status" value="1"/>
</dbReference>
<gene>
    <name evidence="4" type="ORF">ACJIZ3_011163</name>
</gene>
<reference evidence="4 5" key="1">
    <citation type="submission" date="2024-12" db="EMBL/GenBank/DDBJ databases">
        <title>The unique morphological basis and parallel evolutionary history of personate flowers in Penstemon.</title>
        <authorList>
            <person name="Depatie T.H."/>
            <person name="Wessinger C.A."/>
        </authorList>
    </citation>
    <scope>NUCLEOTIDE SEQUENCE [LARGE SCALE GENOMIC DNA]</scope>
    <source>
        <strain evidence="4">WTNN_2</strain>
        <tissue evidence="4">Leaf</tissue>
    </source>
</reference>
<sequence>MAKAIALVSALCILALATLAQGHPTNLAEGHLSNVFNVTGKVYCDPCRVQFQNQFSRNVPGATVKLSCSNIDTKVLTYSVEGVTDNTGYYNLLVTGDHENDICEVVVVKSPEPDCSEKMSEVESSRIEITENSGMHSDVRFANPIGLMTKDTLPECVAVENFDKDDE</sequence>
<dbReference type="PROSITE" id="PS00925">
    <property type="entry name" value="OLEEI"/>
    <property type="match status" value="1"/>
</dbReference>
<dbReference type="Pfam" id="PF01190">
    <property type="entry name" value="Pollen_Ole_e_1"/>
    <property type="match status" value="1"/>
</dbReference>
<evidence type="ECO:0000256" key="1">
    <source>
        <dbReference type="ARBA" id="ARBA00010049"/>
    </source>
</evidence>
<keyword evidence="3" id="KW-0732">Signal</keyword>
<accession>A0ABD3UK07</accession>
<proteinExistence type="inferred from homology"/>
<feature type="signal peptide" evidence="3">
    <location>
        <begin position="1"/>
        <end position="22"/>
    </location>
</feature>
<feature type="chain" id="PRO_5044802464" evidence="3">
    <location>
        <begin position="23"/>
        <end position="167"/>
    </location>
</feature>
<dbReference type="InterPro" id="IPR006040">
    <property type="entry name" value="Allergen_Ole_e_I_CS"/>
</dbReference>
<dbReference type="Proteomes" id="UP001634393">
    <property type="component" value="Unassembled WGS sequence"/>
</dbReference>
<dbReference type="InterPro" id="IPR006041">
    <property type="entry name" value="Pollen_Ole_e1_allergen"/>
</dbReference>
<evidence type="ECO:0000256" key="2">
    <source>
        <dbReference type="ARBA" id="ARBA00023157"/>
    </source>
</evidence>